<proteinExistence type="predicted"/>
<accession>A0ABT3SP70</accession>
<organism evidence="4 5">
    <name type="scientific">Mycobacterium pinniadriaticum</name>
    <dbReference type="NCBI Taxonomy" id="2994102"/>
    <lineage>
        <taxon>Bacteria</taxon>
        <taxon>Bacillati</taxon>
        <taxon>Actinomycetota</taxon>
        <taxon>Actinomycetes</taxon>
        <taxon>Mycobacteriales</taxon>
        <taxon>Mycobacteriaceae</taxon>
        <taxon>Mycobacterium</taxon>
    </lineage>
</organism>
<dbReference type="Pfam" id="PF00296">
    <property type="entry name" value="Bac_luciferase"/>
    <property type="match status" value="1"/>
</dbReference>
<keyword evidence="1" id="KW-0560">Oxidoreductase</keyword>
<feature type="domain" description="Luciferase-like" evidence="3">
    <location>
        <begin position="33"/>
        <end position="308"/>
    </location>
</feature>
<dbReference type="Gene3D" id="3.20.20.30">
    <property type="entry name" value="Luciferase-like domain"/>
    <property type="match status" value="1"/>
</dbReference>
<sequence>MTKPDRQSDKPKLGFGYLYDFRNPDQWRRPWDEVYSETLDLVAWSENAGFVGAWVPEHHGAADGYLPAPNLALAAMAARTTTIRLGAAIAIAPLYHPVRFAEECAFLDILSNGRLETAVALGYRRREYDMHGEEFRQRGNRFDEFLRIVRGLWAGETVNFTGRHYTVTGARIVPAPPRGTIPLYIGGFTERALERVAEYADGFLGNEEVCDLYLAKLAERGKDPAGAALRVPALFFTVAEDPDKAMDELAPYYHHVFECYAAWMGEDNAIGMENAITQSMDVETFKQSGILQILTPEQAIEHFKQMQERVPLEHFMMMRPPGLPVERFIEYAQLFADKVIPAFA</sequence>
<keyword evidence="2" id="KW-0503">Monooxygenase</keyword>
<protein>
    <submittedName>
        <fullName evidence="4">LLM class flavin-dependent oxidoreductase</fullName>
    </submittedName>
</protein>
<dbReference type="RefSeq" id="WP_266001251.1">
    <property type="nucleotide sequence ID" value="NZ_JAPJDN010000068.1"/>
</dbReference>
<dbReference type="InterPro" id="IPR050766">
    <property type="entry name" value="Bact_Lucif_Oxidored"/>
</dbReference>
<dbReference type="InterPro" id="IPR011251">
    <property type="entry name" value="Luciferase-like_dom"/>
</dbReference>
<dbReference type="SUPFAM" id="SSF51679">
    <property type="entry name" value="Bacterial luciferase-like"/>
    <property type="match status" value="1"/>
</dbReference>
<comment type="caution">
    <text evidence="4">The sequence shown here is derived from an EMBL/GenBank/DDBJ whole genome shotgun (WGS) entry which is preliminary data.</text>
</comment>
<name>A0ABT3SP70_9MYCO</name>
<evidence type="ECO:0000256" key="2">
    <source>
        <dbReference type="ARBA" id="ARBA00023033"/>
    </source>
</evidence>
<dbReference type="InterPro" id="IPR036661">
    <property type="entry name" value="Luciferase-like_sf"/>
</dbReference>
<evidence type="ECO:0000256" key="1">
    <source>
        <dbReference type="ARBA" id="ARBA00023002"/>
    </source>
</evidence>
<dbReference type="Proteomes" id="UP001300745">
    <property type="component" value="Unassembled WGS sequence"/>
</dbReference>
<evidence type="ECO:0000259" key="3">
    <source>
        <dbReference type="Pfam" id="PF00296"/>
    </source>
</evidence>
<dbReference type="PANTHER" id="PTHR30137:SF8">
    <property type="entry name" value="BLR5498 PROTEIN"/>
    <property type="match status" value="1"/>
</dbReference>
<keyword evidence="5" id="KW-1185">Reference proteome</keyword>
<evidence type="ECO:0000313" key="5">
    <source>
        <dbReference type="Proteomes" id="UP001300745"/>
    </source>
</evidence>
<dbReference type="PANTHER" id="PTHR30137">
    <property type="entry name" value="LUCIFERASE-LIKE MONOOXYGENASE"/>
    <property type="match status" value="1"/>
</dbReference>
<dbReference type="EMBL" id="JAPJDO010000068">
    <property type="protein sequence ID" value="MCX2941315.1"/>
    <property type="molecule type" value="Genomic_DNA"/>
</dbReference>
<gene>
    <name evidence="4" type="ORF">ORI27_32005</name>
</gene>
<evidence type="ECO:0000313" key="4">
    <source>
        <dbReference type="EMBL" id="MCX2941315.1"/>
    </source>
</evidence>
<reference evidence="4 5" key="1">
    <citation type="submission" date="2022-11" db="EMBL/GenBank/DDBJ databases">
        <title>Mycobacterium sp. nov.</title>
        <authorList>
            <person name="Papic B."/>
            <person name="Spicic S."/>
            <person name="Duvnjak S."/>
        </authorList>
    </citation>
    <scope>NUCLEOTIDE SEQUENCE [LARGE SCALE GENOMIC DNA]</scope>
    <source>
        <strain evidence="4 5">CVI_P4</strain>
    </source>
</reference>